<feature type="transmembrane region" description="Helical" evidence="1">
    <location>
        <begin position="12"/>
        <end position="31"/>
    </location>
</feature>
<dbReference type="EMBL" id="VMRX01000007">
    <property type="protein sequence ID" value="TVT35233.1"/>
    <property type="molecule type" value="Genomic_DNA"/>
</dbReference>
<evidence type="ECO:0000259" key="2">
    <source>
        <dbReference type="Pfam" id="PF00990"/>
    </source>
</evidence>
<gene>
    <name evidence="3" type="ORF">FHK81_03675</name>
</gene>
<comment type="caution">
    <text evidence="3">The sequence shown here is derived from an EMBL/GenBank/DDBJ whole genome shotgun (WGS) entry which is preliminary data.</text>
</comment>
<evidence type="ECO:0000256" key="1">
    <source>
        <dbReference type="SAM" id="Phobius"/>
    </source>
</evidence>
<name>A0A558BFF9_9GAMM</name>
<proteinExistence type="predicted"/>
<dbReference type="Pfam" id="PF00990">
    <property type="entry name" value="GGDEF"/>
    <property type="match status" value="1"/>
</dbReference>
<keyword evidence="1" id="KW-1133">Transmembrane helix</keyword>
<dbReference type="Gene3D" id="3.30.70.270">
    <property type="match status" value="1"/>
</dbReference>
<dbReference type="InterPro" id="IPR029787">
    <property type="entry name" value="Nucleotide_cyclase"/>
</dbReference>
<dbReference type="AlphaFoldDB" id="A0A558BFF9"/>
<protein>
    <submittedName>
        <fullName evidence="3">Diguanylate cyclase</fullName>
    </submittedName>
</protein>
<evidence type="ECO:0000313" key="3">
    <source>
        <dbReference type="EMBL" id="TVT35233.1"/>
    </source>
</evidence>
<keyword evidence="1" id="KW-0472">Membrane</keyword>
<dbReference type="Proteomes" id="UP000319142">
    <property type="component" value="Unassembled WGS sequence"/>
</dbReference>
<accession>A0A558BFF9</accession>
<reference evidence="3 4" key="1">
    <citation type="submission" date="2019-07" db="EMBL/GenBank/DDBJ databases">
        <title>The pathways for chlorine oxyanion respiration interact through the shared metabolite chlorate.</title>
        <authorList>
            <person name="Barnum T.P."/>
            <person name="Cheng Y."/>
            <person name="Hill K.A."/>
            <person name="Lucas L.N."/>
            <person name="Carlson H.K."/>
            <person name="Coates J.D."/>
        </authorList>
    </citation>
    <scope>NUCLEOTIDE SEQUENCE [LARGE SCALE GENOMIC DNA]</scope>
    <source>
        <strain evidence="3">UCB</strain>
    </source>
</reference>
<dbReference type="InterPro" id="IPR000160">
    <property type="entry name" value="GGDEF_dom"/>
</dbReference>
<dbReference type="SUPFAM" id="SSF55073">
    <property type="entry name" value="Nucleotide cyclase"/>
    <property type="match status" value="1"/>
</dbReference>
<evidence type="ECO:0000313" key="4">
    <source>
        <dbReference type="Proteomes" id="UP000319142"/>
    </source>
</evidence>
<dbReference type="InterPro" id="IPR043128">
    <property type="entry name" value="Rev_trsase/Diguanyl_cyclase"/>
</dbReference>
<feature type="domain" description="GGDEF" evidence="2">
    <location>
        <begin position="162"/>
        <end position="206"/>
    </location>
</feature>
<organism evidence="3 4">
    <name type="scientific">Marinobacter vinifirmus</name>
    <dbReference type="NCBI Taxonomy" id="355591"/>
    <lineage>
        <taxon>Bacteria</taxon>
        <taxon>Pseudomonadati</taxon>
        <taxon>Pseudomonadota</taxon>
        <taxon>Gammaproteobacteria</taxon>
        <taxon>Pseudomonadales</taxon>
        <taxon>Marinobacteraceae</taxon>
        <taxon>Marinobacter</taxon>
    </lineage>
</organism>
<keyword evidence="1" id="KW-0812">Transmembrane</keyword>
<sequence length="217" mass="24721">MRIPRSLTHRLVIASVLAIVLVTLVLIPITWSNTTTRFESSRLTAKTLLEAEYDALLQGMNESLNHALAIAEFPSVRQHLDRIRQTQNPYQDVWSDQNEDQIRGMLSTLLTHFGRYTRLVVIDTDGRQRLSTEDPPESETLHRNHLYFREAMAMNPRSLDTSEDGSLAYTTSLGVTLVRSDESSLKPAIKRADKALYAAKEAGRNRVEWRSTDMQHT</sequence>